<evidence type="ECO:0000313" key="4">
    <source>
        <dbReference type="Proteomes" id="UP000030661"/>
    </source>
</evidence>
<proteinExistence type="predicted"/>
<dbReference type="EMBL" id="DF820469">
    <property type="protein sequence ID" value="GAK59176.1"/>
    <property type="molecule type" value="Genomic_DNA"/>
</dbReference>
<dbReference type="HOGENOM" id="CLU_096773_0_0_0"/>
<keyword evidence="1 3" id="KW-0812">Transmembrane</keyword>
<dbReference type="STRING" id="1499967.U27_06152"/>
<evidence type="ECO:0000256" key="1">
    <source>
        <dbReference type="SAM" id="Phobius"/>
    </source>
</evidence>
<keyword evidence="4" id="KW-1185">Reference proteome</keyword>
<accession>A0A081C3M1</accession>
<keyword evidence="1" id="KW-1133">Transmembrane helix</keyword>
<protein>
    <submittedName>
        <fullName evidence="3">Eight transmembrane protein EpsH</fullName>
    </submittedName>
</protein>
<feature type="domain" description="Methanolan biosynthesis EpsI" evidence="2">
    <location>
        <begin position="11"/>
        <end position="212"/>
    </location>
</feature>
<evidence type="ECO:0000313" key="3">
    <source>
        <dbReference type="EMBL" id="GAK59176.1"/>
    </source>
</evidence>
<sequence>MLKKLGIQFYIAAALLIIGIVLTQWVPQGKSMPLQKDLLTFPDQLGKWEGKPHEPFDPKILEVLRVDDYLNRYYYNPEGQWISLYVGYFRDQMTGEMIHSPRNCLPGSGWNFTEMQNVTLEVPGNPSLKINAVRSVLISGQQRMLTYYWYQARGRFLTSEYWDRVYLVLDAMRYHRTDGALIRVLTPLPKEGSFEEIEAQMQDFILQFTPTLVSDYFPPAVG</sequence>
<evidence type="ECO:0000259" key="2">
    <source>
        <dbReference type="Pfam" id="PF11984"/>
    </source>
</evidence>
<reference evidence="3" key="1">
    <citation type="journal article" date="2015" name="PeerJ">
        <title>First genomic representation of candidate bacterial phylum KSB3 points to enhanced environmental sensing as a trigger of wastewater bulking.</title>
        <authorList>
            <person name="Sekiguchi Y."/>
            <person name="Ohashi A."/>
            <person name="Parks D.H."/>
            <person name="Yamauchi T."/>
            <person name="Tyson G.W."/>
            <person name="Hugenholtz P."/>
        </authorList>
    </citation>
    <scope>NUCLEOTIDE SEQUENCE [LARGE SCALE GENOMIC DNA]</scope>
</reference>
<dbReference type="Proteomes" id="UP000030661">
    <property type="component" value="Unassembled WGS sequence"/>
</dbReference>
<gene>
    <name evidence="3" type="ORF">U27_06152</name>
</gene>
<dbReference type="AlphaFoldDB" id="A0A081C3M1"/>
<dbReference type="eggNOG" id="COG1269">
    <property type="taxonomic scope" value="Bacteria"/>
</dbReference>
<feature type="transmembrane region" description="Helical" evidence="1">
    <location>
        <begin position="7"/>
        <end position="26"/>
    </location>
</feature>
<dbReference type="InterPro" id="IPR014263">
    <property type="entry name" value="Methanolan_biosynth_EpsI"/>
</dbReference>
<name>A0A081C3M1_VECG1</name>
<organism evidence="3">
    <name type="scientific">Vecturithrix granuli</name>
    <dbReference type="NCBI Taxonomy" id="1499967"/>
    <lineage>
        <taxon>Bacteria</taxon>
        <taxon>Candidatus Moduliflexota</taxon>
        <taxon>Candidatus Vecturitrichia</taxon>
        <taxon>Candidatus Vecturitrichales</taxon>
        <taxon>Candidatus Vecturitrichaceae</taxon>
        <taxon>Candidatus Vecturithrix</taxon>
    </lineage>
</organism>
<dbReference type="NCBIfam" id="TIGR02914">
    <property type="entry name" value="EpsI_fam"/>
    <property type="match status" value="1"/>
</dbReference>
<dbReference type="Pfam" id="PF11984">
    <property type="entry name" value="DUF3485"/>
    <property type="match status" value="1"/>
</dbReference>
<keyword evidence="1" id="KW-0472">Membrane</keyword>